<dbReference type="SUPFAM" id="SSF55136">
    <property type="entry name" value="Probable bacterial effector-binding domain"/>
    <property type="match status" value="1"/>
</dbReference>
<dbReference type="AlphaFoldDB" id="A0A941ICV0"/>
<keyword evidence="8" id="KW-1185">Reference proteome</keyword>
<dbReference type="PANTHER" id="PTHR30204:SF69">
    <property type="entry name" value="MERR-FAMILY TRANSCRIPTIONAL REGULATOR"/>
    <property type="match status" value="1"/>
</dbReference>
<evidence type="ECO:0000259" key="6">
    <source>
        <dbReference type="PROSITE" id="PS50937"/>
    </source>
</evidence>
<dbReference type="EMBL" id="JAGSOT010000029">
    <property type="protein sequence ID" value="MBR7796530.1"/>
    <property type="molecule type" value="Genomic_DNA"/>
</dbReference>
<dbReference type="InterPro" id="IPR047057">
    <property type="entry name" value="MerR_fam"/>
</dbReference>
<evidence type="ECO:0000256" key="2">
    <source>
        <dbReference type="ARBA" id="ARBA00023015"/>
    </source>
</evidence>
<reference evidence="7" key="1">
    <citation type="submission" date="2021-04" db="EMBL/GenBank/DDBJ databases">
        <title>Isolation and polyphasic classification of algal microorganism.</title>
        <authorList>
            <person name="Wang S."/>
        </authorList>
    </citation>
    <scope>NUCLEOTIDE SEQUENCE</scope>
    <source>
        <strain evidence="7">720a</strain>
    </source>
</reference>
<evidence type="ECO:0000256" key="3">
    <source>
        <dbReference type="ARBA" id="ARBA00023125"/>
    </source>
</evidence>
<accession>A0A941ICV0</accession>
<dbReference type="SMART" id="SM00422">
    <property type="entry name" value="HTH_MERR"/>
    <property type="match status" value="1"/>
</dbReference>
<comment type="caution">
    <text evidence="7">The sequence shown here is derived from an EMBL/GenBank/DDBJ whole genome shotgun (WGS) entry which is preliminary data.</text>
</comment>
<sequence>MLPKQYFTIGEMAKLHHISESTLRYYDEKDIFKPNMVDQQTNYRYYTLDQFSMLDTIKFLRNLDISLQDIKHFMANRTPNTVLHMLEKQAQRLQEQKNKIEFMLEKMNDKAEMIKQSLQASPRSVWFTTIPLRHIISMPVAPDASDEMFDYYINSLQNQLLMKDFSLFSGDIGITIKQDSLSIQQTPQINDVFIILHHVPNNMEDLSTISAENYACIHHIGPYDNITESYEILLLEIQQRGYEIIGNGIELMIIDLAVTGNQEEYVTEIQIPVKAKT</sequence>
<keyword evidence="3" id="KW-0238">DNA-binding</keyword>
<evidence type="ECO:0000313" key="8">
    <source>
        <dbReference type="Proteomes" id="UP000675284"/>
    </source>
</evidence>
<feature type="domain" description="HTH merR-type" evidence="6">
    <location>
        <begin position="6"/>
        <end position="76"/>
    </location>
</feature>
<dbReference type="RefSeq" id="WP_026681980.1">
    <property type="nucleotide sequence ID" value="NZ_CP115959.1"/>
</dbReference>
<organism evidence="7 8">
    <name type="scientific">Virgibacillus salarius</name>
    <dbReference type="NCBI Taxonomy" id="447199"/>
    <lineage>
        <taxon>Bacteria</taxon>
        <taxon>Bacillati</taxon>
        <taxon>Bacillota</taxon>
        <taxon>Bacilli</taxon>
        <taxon>Bacillales</taxon>
        <taxon>Bacillaceae</taxon>
        <taxon>Virgibacillus</taxon>
    </lineage>
</organism>
<dbReference type="GO" id="GO:0003677">
    <property type="term" value="F:DNA binding"/>
    <property type="evidence" value="ECO:0007669"/>
    <property type="project" value="UniProtKB-KW"/>
</dbReference>
<evidence type="ECO:0000256" key="1">
    <source>
        <dbReference type="ARBA" id="ARBA00022491"/>
    </source>
</evidence>
<dbReference type="InterPro" id="IPR029442">
    <property type="entry name" value="GyrI-like"/>
</dbReference>
<keyword evidence="1" id="KW-0678">Repressor</keyword>
<dbReference type="Pfam" id="PF13411">
    <property type="entry name" value="MerR_1"/>
    <property type="match status" value="1"/>
</dbReference>
<dbReference type="GO" id="GO:0003700">
    <property type="term" value="F:DNA-binding transcription factor activity"/>
    <property type="evidence" value="ECO:0007669"/>
    <property type="project" value="InterPro"/>
</dbReference>
<dbReference type="Proteomes" id="UP000675284">
    <property type="component" value="Unassembled WGS sequence"/>
</dbReference>
<dbReference type="PROSITE" id="PS50937">
    <property type="entry name" value="HTH_MERR_2"/>
    <property type="match status" value="1"/>
</dbReference>
<keyword evidence="4" id="KW-0804">Transcription</keyword>
<keyword evidence="2" id="KW-0805">Transcription regulation</keyword>
<proteinExistence type="predicted"/>
<evidence type="ECO:0000256" key="4">
    <source>
        <dbReference type="ARBA" id="ARBA00023163"/>
    </source>
</evidence>
<dbReference type="InterPro" id="IPR000551">
    <property type="entry name" value="MerR-type_HTH_dom"/>
</dbReference>
<dbReference type="Gene3D" id="3.20.80.10">
    <property type="entry name" value="Regulatory factor, effector binding domain"/>
    <property type="match status" value="1"/>
</dbReference>
<dbReference type="SUPFAM" id="SSF46955">
    <property type="entry name" value="Putative DNA-binding domain"/>
    <property type="match status" value="1"/>
</dbReference>
<dbReference type="Pfam" id="PF06445">
    <property type="entry name" value="GyrI-like"/>
    <property type="match status" value="1"/>
</dbReference>
<keyword evidence="5" id="KW-0175">Coiled coil</keyword>
<gene>
    <name evidence="7" type="ORF">KCX74_10820</name>
</gene>
<dbReference type="Gene3D" id="1.10.1660.10">
    <property type="match status" value="1"/>
</dbReference>
<dbReference type="InterPro" id="IPR011256">
    <property type="entry name" value="Reg_factor_effector_dom_sf"/>
</dbReference>
<name>A0A941ICV0_9BACI</name>
<feature type="coiled-coil region" evidence="5">
    <location>
        <begin position="83"/>
        <end position="113"/>
    </location>
</feature>
<dbReference type="PANTHER" id="PTHR30204">
    <property type="entry name" value="REDOX-CYCLING DRUG-SENSING TRANSCRIPTIONAL ACTIVATOR SOXR"/>
    <property type="match status" value="1"/>
</dbReference>
<dbReference type="InterPro" id="IPR009061">
    <property type="entry name" value="DNA-bd_dom_put_sf"/>
</dbReference>
<evidence type="ECO:0000313" key="7">
    <source>
        <dbReference type="EMBL" id="MBR7796530.1"/>
    </source>
</evidence>
<protein>
    <submittedName>
        <fullName evidence="7">MerR family transcriptional regulator</fullName>
    </submittedName>
</protein>
<evidence type="ECO:0000256" key="5">
    <source>
        <dbReference type="SAM" id="Coils"/>
    </source>
</evidence>
<dbReference type="CDD" id="cd01107">
    <property type="entry name" value="HTH_BmrR"/>
    <property type="match status" value="1"/>
</dbReference>